<dbReference type="InterPro" id="IPR007280">
    <property type="entry name" value="Peptidase_C_arc/bac"/>
</dbReference>
<dbReference type="STRING" id="1348114.OM33_20515"/>
<name>A0A0A7EN53_9GAMM</name>
<evidence type="ECO:0000313" key="2">
    <source>
        <dbReference type="EMBL" id="AIY67417.1"/>
    </source>
</evidence>
<proteinExistence type="predicted"/>
<dbReference type="EMBL" id="CP009889">
    <property type="protein sequence ID" value="AIY67417.1"/>
    <property type="molecule type" value="Genomic_DNA"/>
</dbReference>
<organism evidence="2 3">
    <name type="scientific">Pseudoalteromonas piratica</name>
    <dbReference type="NCBI Taxonomy" id="1348114"/>
    <lineage>
        <taxon>Bacteria</taxon>
        <taxon>Pseudomonadati</taxon>
        <taxon>Pseudomonadota</taxon>
        <taxon>Gammaproteobacteria</taxon>
        <taxon>Alteromonadales</taxon>
        <taxon>Pseudoalteromonadaceae</taxon>
        <taxon>Pseudoalteromonas</taxon>
    </lineage>
</organism>
<dbReference type="KEGG" id="pseo:OM33_20515"/>
<reference evidence="2 3" key="1">
    <citation type="submission" date="2014-11" db="EMBL/GenBank/DDBJ databases">
        <title>Complete Genome Sequence of Pseudoalteromonas sp. Strain OCN003 Isolated from Kaneohe Bay, Oahu, Hawaii.</title>
        <authorList>
            <person name="Beurmann S."/>
            <person name="Videau P."/>
            <person name="Ushijima B."/>
            <person name="Smith A.M."/>
            <person name="Aeby G.S."/>
            <person name="Callahan S.M."/>
            <person name="Belcaid M."/>
        </authorList>
    </citation>
    <scope>NUCLEOTIDE SEQUENCE [LARGE SCALE GENOMIC DNA]</scope>
    <source>
        <strain evidence="2 3">OCN003</strain>
    </source>
</reference>
<sequence>MSFERLRCYPAYSNANLVASYHQSAGCTDCLDNGVPVTDLSGAANSQTIYKIEVPANQTLTVSTANGSGDVDLYVKKGSQPTTSDYDCRPYRWVIMKLAA</sequence>
<evidence type="ECO:0000259" key="1">
    <source>
        <dbReference type="Pfam" id="PF04151"/>
    </source>
</evidence>
<protein>
    <recommendedName>
        <fullName evidence="1">Peptidase C-terminal archaeal/bacterial domain-containing protein</fullName>
    </recommendedName>
</protein>
<dbReference type="RefSeq" id="WP_040136387.1">
    <property type="nucleotide sequence ID" value="NZ_CP009889.1"/>
</dbReference>
<keyword evidence="3" id="KW-1185">Reference proteome</keyword>
<dbReference type="Gene3D" id="2.60.120.380">
    <property type="match status" value="1"/>
</dbReference>
<dbReference type="eggNOG" id="COG3227">
    <property type="taxonomic scope" value="Bacteria"/>
</dbReference>
<dbReference type="OrthoDB" id="9790784at2"/>
<dbReference type="Pfam" id="PF04151">
    <property type="entry name" value="PPC"/>
    <property type="match status" value="1"/>
</dbReference>
<dbReference type="AlphaFoldDB" id="A0A0A7EN53"/>
<feature type="domain" description="Peptidase C-terminal archaeal/bacterial" evidence="1">
    <location>
        <begin position="49"/>
        <end position="91"/>
    </location>
</feature>
<evidence type="ECO:0000313" key="3">
    <source>
        <dbReference type="Proteomes" id="UP000030341"/>
    </source>
</evidence>
<accession>A0A0A7EN53</accession>
<dbReference type="HOGENOM" id="CLU_2303635_0_0_6"/>
<gene>
    <name evidence="2" type="ORF">OM33_20515</name>
</gene>
<dbReference type="Proteomes" id="UP000030341">
    <property type="component" value="Chromosome 2"/>
</dbReference>